<protein>
    <submittedName>
        <fullName evidence="3">MerR family transcriptional regulator</fullName>
    </submittedName>
</protein>
<evidence type="ECO:0000313" key="4">
    <source>
        <dbReference type="Proteomes" id="UP001589747"/>
    </source>
</evidence>
<dbReference type="PANTHER" id="PTHR30204">
    <property type="entry name" value="REDOX-CYCLING DRUG-SENSING TRANSCRIPTIONAL ACTIVATOR SOXR"/>
    <property type="match status" value="1"/>
</dbReference>
<dbReference type="InterPro" id="IPR009061">
    <property type="entry name" value="DNA-bd_dom_put_sf"/>
</dbReference>
<name>A0ABV5KXK7_9BACL</name>
<feature type="domain" description="HTH merR-type" evidence="2">
    <location>
        <begin position="4"/>
        <end position="73"/>
    </location>
</feature>
<evidence type="ECO:0000256" key="1">
    <source>
        <dbReference type="ARBA" id="ARBA00023125"/>
    </source>
</evidence>
<evidence type="ECO:0000259" key="2">
    <source>
        <dbReference type="PROSITE" id="PS50937"/>
    </source>
</evidence>
<organism evidence="3 4">
    <name type="scientific">Paenibacillus aurantiacus</name>
    <dbReference type="NCBI Taxonomy" id="1936118"/>
    <lineage>
        <taxon>Bacteria</taxon>
        <taxon>Bacillati</taxon>
        <taxon>Bacillota</taxon>
        <taxon>Bacilli</taxon>
        <taxon>Bacillales</taxon>
        <taxon>Paenibacillaceae</taxon>
        <taxon>Paenibacillus</taxon>
    </lineage>
</organism>
<proteinExistence type="predicted"/>
<dbReference type="PRINTS" id="PR00040">
    <property type="entry name" value="HTHMERR"/>
</dbReference>
<dbReference type="PROSITE" id="PS50937">
    <property type="entry name" value="HTH_MERR_2"/>
    <property type="match status" value="1"/>
</dbReference>
<dbReference type="Proteomes" id="UP001589747">
    <property type="component" value="Unassembled WGS sequence"/>
</dbReference>
<keyword evidence="4" id="KW-1185">Reference proteome</keyword>
<gene>
    <name evidence="3" type="ORF">ACFFSY_28820</name>
</gene>
<dbReference type="SUPFAM" id="SSF46955">
    <property type="entry name" value="Putative DNA-binding domain"/>
    <property type="match status" value="1"/>
</dbReference>
<dbReference type="Gene3D" id="1.10.1660.10">
    <property type="match status" value="1"/>
</dbReference>
<dbReference type="RefSeq" id="WP_377500716.1">
    <property type="nucleotide sequence ID" value="NZ_JBHMDO010000047.1"/>
</dbReference>
<dbReference type="EMBL" id="JBHMDO010000047">
    <property type="protein sequence ID" value="MFB9329963.1"/>
    <property type="molecule type" value="Genomic_DNA"/>
</dbReference>
<dbReference type="PANTHER" id="PTHR30204:SF97">
    <property type="entry name" value="MERR FAMILY REGULATORY PROTEIN"/>
    <property type="match status" value="1"/>
</dbReference>
<sequence length="261" mass="29356">MQTYLTISELAKLMDVSIHQIRYFEEKGILNPAYTGDNHYRMYGIEEIYRLSHILLLRELEVPASNIRVALASYAAEDYEALLNRSITHIEADIERLQRLRGFTGELLQRRAAWKHAGNPPDNAIERLEKRILTRWIALPGKETFDARSLLAHKPNRTALFKTDLHLVFEADGEAALYIAAVPGGSADLILEAGDYLVRRAAIAVEDELEREIEHLLGYAAAVGLTHSGTVVAVERSYMSMFDNGKLHYEIQLALSLPGGE</sequence>
<keyword evidence="1" id="KW-0238">DNA-binding</keyword>
<dbReference type="InterPro" id="IPR047057">
    <property type="entry name" value="MerR_fam"/>
</dbReference>
<accession>A0ABV5KXK7</accession>
<dbReference type="Pfam" id="PF13411">
    <property type="entry name" value="MerR_1"/>
    <property type="match status" value="1"/>
</dbReference>
<reference evidence="3 4" key="1">
    <citation type="submission" date="2024-09" db="EMBL/GenBank/DDBJ databases">
        <authorList>
            <person name="Sun Q."/>
            <person name="Mori K."/>
        </authorList>
    </citation>
    <scope>NUCLEOTIDE SEQUENCE [LARGE SCALE GENOMIC DNA]</scope>
    <source>
        <strain evidence="3 4">TISTR 2452</strain>
    </source>
</reference>
<comment type="caution">
    <text evidence="3">The sequence shown here is derived from an EMBL/GenBank/DDBJ whole genome shotgun (WGS) entry which is preliminary data.</text>
</comment>
<dbReference type="SMART" id="SM00422">
    <property type="entry name" value="HTH_MERR"/>
    <property type="match status" value="1"/>
</dbReference>
<dbReference type="InterPro" id="IPR000551">
    <property type="entry name" value="MerR-type_HTH_dom"/>
</dbReference>
<evidence type="ECO:0000313" key="3">
    <source>
        <dbReference type="EMBL" id="MFB9329963.1"/>
    </source>
</evidence>